<dbReference type="PROSITE" id="PS50885">
    <property type="entry name" value="HAMP"/>
    <property type="match status" value="1"/>
</dbReference>
<dbReference type="InterPro" id="IPR003660">
    <property type="entry name" value="HAMP_dom"/>
</dbReference>
<evidence type="ECO:0000256" key="4">
    <source>
        <dbReference type="ARBA" id="ARBA00022553"/>
    </source>
</evidence>
<gene>
    <name evidence="15" type="ORF">ETD83_07030</name>
</gene>
<dbReference type="PANTHER" id="PTHR45436">
    <property type="entry name" value="SENSOR HISTIDINE KINASE YKOH"/>
    <property type="match status" value="1"/>
</dbReference>
<evidence type="ECO:0000256" key="2">
    <source>
        <dbReference type="ARBA" id="ARBA00004236"/>
    </source>
</evidence>
<dbReference type="CDD" id="cd00082">
    <property type="entry name" value="HisKA"/>
    <property type="match status" value="1"/>
</dbReference>
<dbReference type="Gene3D" id="3.30.565.10">
    <property type="entry name" value="Histidine kinase-like ATPase, C-terminal domain"/>
    <property type="match status" value="1"/>
</dbReference>
<dbReference type="InterPro" id="IPR003661">
    <property type="entry name" value="HisK_dim/P_dom"/>
</dbReference>
<dbReference type="Gene3D" id="1.10.287.130">
    <property type="match status" value="1"/>
</dbReference>
<keyword evidence="9" id="KW-0902">Two-component regulatory system</keyword>
<comment type="caution">
    <text evidence="15">The sequence shown here is derived from an EMBL/GenBank/DDBJ whole genome shotgun (WGS) entry which is preliminary data.</text>
</comment>
<comment type="catalytic activity">
    <reaction evidence="1">
        <text>ATP + protein L-histidine = ADP + protein N-phospho-L-histidine.</text>
        <dbReference type="EC" id="2.7.13.3"/>
    </reaction>
</comment>
<keyword evidence="7 15" id="KW-0418">Kinase</keyword>
<evidence type="ECO:0000259" key="13">
    <source>
        <dbReference type="PROSITE" id="PS50109"/>
    </source>
</evidence>
<feature type="transmembrane region" description="Helical" evidence="12">
    <location>
        <begin position="48"/>
        <end position="71"/>
    </location>
</feature>
<keyword evidence="8 12" id="KW-1133">Transmembrane helix</keyword>
<keyword evidence="10 12" id="KW-0472">Membrane</keyword>
<dbReference type="Pfam" id="PF00512">
    <property type="entry name" value="HisKA"/>
    <property type="match status" value="1"/>
</dbReference>
<dbReference type="PROSITE" id="PS50109">
    <property type="entry name" value="HIS_KIN"/>
    <property type="match status" value="1"/>
</dbReference>
<dbReference type="FunFam" id="1.10.287.130:FF:000001">
    <property type="entry name" value="Two-component sensor histidine kinase"/>
    <property type="match status" value="1"/>
</dbReference>
<dbReference type="SMART" id="SM00304">
    <property type="entry name" value="HAMP"/>
    <property type="match status" value="1"/>
</dbReference>
<evidence type="ECO:0000256" key="5">
    <source>
        <dbReference type="ARBA" id="ARBA00022679"/>
    </source>
</evidence>
<dbReference type="InterPro" id="IPR036890">
    <property type="entry name" value="HATPase_C_sf"/>
</dbReference>
<keyword evidence="5" id="KW-0808">Transferase</keyword>
<evidence type="ECO:0000256" key="1">
    <source>
        <dbReference type="ARBA" id="ARBA00000085"/>
    </source>
</evidence>
<dbReference type="CDD" id="cd00075">
    <property type="entry name" value="HATPase"/>
    <property type="match status" value="1"/>
</dbReference>
<dbReference type="Gene3D" id="6.10.340.10">
    <property type="match status" value="1"/>
</dbReference>
<dbReference type="InterPro" id="IPR003594">
    <property type="entry name" value="HATPase_dom"/>
</dbReference>
<dbReference type="SUPFAM" id="SSF55874">
    <property type="entry name" value="ATPase domain of HSP90 chaperone/DNA topoisomerase II/histidine kinase"/>
    <property type="match status" value="1"/>
</dbReference>
<dbReference type="OrthoDB" id="9786919at2"/>
<dbReference type="Pfam" id="PF00672">
    <property type="entry name" value="HAMP"/>
    <property type="match status" value="1"/>
</dbReference>
<evidence type="ECO:0000256" key="3">
    <source>
        <dbReference type="ARBA" id="ARBA00012438"/>
    </source>
</evidence>
<feature type="domain" description="Histidine kinase" evidence="13">
    <location>
        <begin position="302"/>
        <end position="512"/>
    </location>
</feature>
<evidence type="ECO:0000256" key="6">
    <source>
        <dbReference type="ARBA" id="ARBA00022692"/>
    </source>
</evidence>
<comment type="subcellular location">
    <subcellularLocation>
        <location evidence="2">Cell membrane</location>
    </subcellularLocation>
</comment>
<dbReference type="EMBL" id="VCKW01000024">
    <property type="protein sequence ID" value="TMR05046.1"/>
    <property type="molecule type" value="Genomic_DNA"/>
</dbReference>
<evidence type="ECO:0000313" key="16">
    <source>
        <dbReference type="Proteomes" id="UP000309174"/>
    </source>
</evidence>
<dbReference type="InterPro" id="IPR004358">
    <property type="entry name" value="Sig_transdc_His_kin-like_C"/>
</dbReference>
<dbReference type="AlphaFoldDB" id="A0A5C4JH01"/>
<accession>A0A5C4JH01</accession>
<dbReference type="InterPro" id="IPR050428">
    <property type="entry name" value="TCS_sensor_his_kinase"/>
</dbReference>
<sequence>MRPARPRQDRGRARRAAADRDRPGLRLPVQRAVTGDAGRRFTGLRLRLAAAFTAVALLAALLASGISYVLLRRVMLQRAQDAVLSEVRDTLTRQIPPRLPPDTAALIRAQLEEVLGDAPGRKAAAVPVALDGRVNLPPPGSLDVPVTREFARRALRGVVFQRVIRNGTPYLLVGARASRYQTTLEEPWRTTPPMVFVSASLSREAADLRLFTRALLIADALALVSAVGFALLATRGVLRPVRGLAAAARALGEGDLETRVTVRGGDELADLARTFNRTAEALERTVTDLRAMEAASRRFVADVSHELRTPLTSMIAVTDVLAEQAADENGAAARLVAGETRRLGRLVEHLIEISRFDAGAAALVLDEVRVADAVAGTLEARGWRDDVAVHGPPDLFARLDPRRFDVVIANLVGNALRHGGPPVAVRFEAADRHGVAGVTVVVTDHGPGLPADLVDVVFDRFVKSDAARSRSDGSGLGLSIAKENAMLHGGTLTAANGADGGAVFTLWLPGRPFPEGEEAP</sequence>
<evidence type="ECO:0000256" key="12">
    <source>
        <dbReference type="SAM" id="Phobius"/>
    </source>
</evidence>
<evidence type="ECO:0000256" key="11">
    <source>
        <dbReference type="SAM" id="MobiDB-lite"/>
    </source>
</evidence>
<evidence type="ECO:0000259" key="14">
    <source>
        <dbReference type="PROSITE" id="PS50885"/>
    </source>
</evidence>
<evidence type="ECO:0000256" key="9">
    <source>
        <dbReference type="ARBA" id="ARBA00023012"/>
    </source>
</evidence>
<evidence type="ECO:0000256" key="7">
    <source>
        <dbReference type="ARBA" id="ARBA00022777"/>
    </source>
</evidence>
<keyword evidence="4" id="KW-0597">Phosphoprotein</keyword>
<dbReference type="GO" id="GO:0000155">
    <property type="term" value="F:phosphorelay sensor kinase activity"/>
    <property type="evidence" value="ECO:0007669"/>
    <property type="project" value="InterPro"/>
</dbReference>
<reference evidence="15 16" key="1">
    <citation type="submission" date="2019-05" db="EMBL/GenBank/DDBJ databases">
        <title>Draft genome sequence of Actinomadura sp. 14C53.</title>
        <authorList>
            <person name="Saricaoglu S."/>
            <person name="Isik K."/>
        </authorList>
    </citation>
    <scope>NUCLEOTIDE SEQUENCE [LARGE SCALE GENOMIC DNA]</scope>
    <source>
        <strain evidence="15 16">14C53</strain>
    </source>
</reference>
<dbReference type="Proteomes" id="UP000309174">
    <property type="component" value="Unassembled WGS sequence"/>
</dbReference>
<dbReference type="EC" id="2.7.13.3" evidence="3"/>
<dbReference type="Pfam" id="PF02518">
    <property type="entry name" value="HATPase_c"/>
    <property type="match status" value="1"/>
</dbReference>
<keyword evidence="6 12" id="KW-0812">Transmembrane</keyword>
<dbReference type="InterPro" id="IPR005467">
    <property type="entry name" value="His_kinase_dom"/>
</dbReference>
<dbReference type="SMART" id="SM00387">
    <property type="entry name" value="HATPase_c"/>
    <property type="match status" value="1"/>
</dbReference>
<dbReference type="PRINTS" id="PR00344">
    <property type="entry name" value="BCTRLSENSOR"/>
</dbReference>
<organism evidence="15 16">
    <name type="scientific">Actinomadura soli</name>
    <dbReference type="NCBI Taxonomy" id="2508997"/>
    <lineage>
        <taxon>Bacteria</taxon>
        <taxon>Bacillati</taxon>
        <taxon>Actinomycetota</taxon>
        <taxon>Actinomycetes</taxon>
        <taxon>Streptosporangiales</taxon>
        <taxon>Thermomonosporaceae</taxon>
        <taxon>Actinomadura</taxon>
    </lineage>
</organism>
<feature type="region of interest" description="Disordered" evidence="11">
    <location>
        <begin position="1"/>
        <end position="21"/>
    </location>
</feature>
<name>A0A5C4JH01_9ACTN</name>
<dbReference type="GO" id="GO:0005886">
    <property type="term" value="C:plasma membrane"/>
    <property type="evidence" value="ECO:0007669"/>
    <property type="project" value="UniProtKB-SubCell"/>
</dbReference>
<feature type="domain" description="HAMP" evidence="14">
    <location>
        <begin position="235"/>
        <end position="287"/>
    </location>
</feature>
<dbReference type="InterPro" id="IPR036097">
    <property type="entry name" value="HisK_dim/P_sf"/>
</dbReference>
<dbReference type="SMART" id="SM00388">
    <property type="entry name" value="HisKA"/>
    <property type="match status" value="1"/>
</dbReference>
<protein>
    <recommendedName>
        <fullName evidence="3">histidine kinase</fullName>
        <ecNumber evidence="3">2.7.13.3</ecNumber>
    </recommendedName>
</protein>
<dbReference type="PANTHER" id="PTHR45436:SF5">
    <property type="entry name" value="SENSOR HISTIDINE KINASE TRCS"/>
    <property type="match status" value="1"/>
</dbReference>
<proteinExistence type="predicted"/>
<keyword evidence="16" id="KW-1185">Reference proteome</keyword>
<dbReference type="CDD" id="cd06225">
    <property type="entry name" value="HAMP"/>
    <property type="match status" value="1"/>
</dbReference>
<dbReference type="SUPFAM" id="SSF47384">
    <property type="entry name" value="Homodimeric domain of signal transducing histidine kinase"/>
    <property type="match status" value="1"/>
</dbReference>
<evidence type="ECO:0000256" key="10">
    <source>
        <dbReference type="ARBA" id="ARBA00023136"/>
    </source>
</evidence>
<evidence type="ECO:0000256" key="8">
    <source>
        <dbReference type="ARBA" id="ARBA00022989"/>
    </source>
</evidence>
<evidence type="ECO:0000313" key="15">
    <source>
        <dbReference type="EMBL" id="TMR05046.1"/>
    </source>
</evidence>
<dbReference type="SUPFAM" id="SSF158472">
    <property type="entry name" value="HAMP domain-like"/>
    <property type="match status" value="1"/>
</dbReference>